<dbReference type="SUPFAM" id="SSF54593">
    <property type="entry name" value="Glyoxalase/Bleomycin resistance protein/Dihydroxybiphenyl dioxygenase"/>
    <property type="match status" value="1"/>
</dbReference>
<dbReference type="InterPro" id="IPR037523">
    <property type="entry name" value="VOC_core"/>
</dbReference>
<dbReference type="InterPro" id="IPR004360">
    <property type="entry name" value="Glyas_Fos-R_dOase_dom"/>
</dbReference>
<organism evidence="2">
    <name type="scientific">bioreactor metagenome</name>
    <dbReference type="NCBI Taxonomy" id="1076179"/>
    <lineage>
        <taxon>unclassified sequences</taxon>
        <taxon>metagenomes</taxon>
        <taxon>ecological metagenomes</taxon>
    </lineage>
</organism>
<evidence type="ECO:0000259" key="1">
    <source>
        <dbReference type="PROSITE" id="PS51819"/>
    </source>
</evidence>
<comment type="caution">
    <text evidence="2">The sequence shown here is derived from an EMBL/GenBank/DDBJ whole genome shotgun (WGS) entry which is preliminary data.</text>
</comment>
<dbReference type="Pfam" id="PF00903">
    <property type="entry name" value="Glyoxalase"/>
    <property type="match status" value="1"/>
</dbReference>
<dbReference type="PROSITE" id="PS51819">
    <property type="entry name" value="VOC"/>
    <property type="match status" value="1"/>
</dbReference>
<sequence>MNKITCICLGVRSMERAIKFYRDGLGFKTDEKEDNPKVVFFDTAGTKFELYPLDLLAEDINEENPPKINSGFSGITLAYNVEFKEDVDKVIELARSAGATIVKEPQDVFWGGYHAYFSDLDGYYWEVAWGPNFKYDENGLLIL</sequence>
<protein>
    <recommendedName>
        <fullName evidence="1">VOC domain-containing protein</fullName>
    </recommendedName>
</protein>
<reference evidence="2" key="1">
    <citation type="submission" date="2019-08" db="EMBL/GenBank/DDBJ databases">
        <authorList>
            <person name="Kucharzyk K."/>
            <person name="Murdoch R.W."/>
            <person name="Higgins S."/>
            <person name="Loffler F."/>
        </authorList>
    </citation>
    <scope>NUCLEOTIDE SEQUENCE</scope>
</reference>
<feature type="domain" description="VOC" evidence="1">
    <location>
        <begin position="3"/>
        <end position="130"/>
    </location>
</feature>
<dbReference type="PANTHER" id="PTHR36503">
    <property type="entry name" value="BLR2520 PROTEIN"/>
    <property type="match status" value="1"/>
</dbReference>
<dbReference type="PANTHER" id="PTHR36503:SF1">
    <property type="entry name" value="BLR2520 PROTEIN"/>
    <property type="match status" value="1"/>
</dbReference>
<dbReference type="CDD" id="cd07251">
    <property type="entry name" value="VOC_like"/>
    <property type="match status" value="1"/>
</dbReference>
<proteinExistence type="predicted"/>
<evidence type="ECO:0000313" key="2">
    <source>
        <dbReference type="EMBL" id="MPM27647.1"/>
    </source>
</evidence>
<gene>
    <name evidence="2" type="ORF">SDC9_74160</name>
</gene>
<dbReference type="AlphaFoldDB" id="A0A644YH96"/>
<dbReference type="Gene3D" id="3.10.180.10">
    <property type="entry name" value="2,3-Dihydroxybiphenyl 1,2-Dioxygenase, domain 1"/>
    <property type="match status" value="1"/>
</dbReference>
<name>A0A644YH96_9ZZZZ</name>
<accession>A0A644YH96</accession>
<dbReference type="EMBL" id="VSSQ01005048">
    <property type="protein sequence ID" value="MPM27647.1"/>
    <property type="molecule type" value="Genomic_DNA"/>
</dbReference>
<dbReference type="InterPro" id="IPR029068">
    <property type="entry name" value="Glyas_Bleomycin-R_OHBP_Dase"/>
</dbReference>